<dbReference type="AlphaFoldDB" id="A0A9D2NDK9"/>
<evidence type="ECO:0000313" key="6">
    <source>
        <dbReference type="Proteomes" id="UP000823891"/>
    </source>
</evidence>
<evidence type="ECO:0000256" key="2">
    <source>
        <dbReference type="ARBA" id="ARBA00023125"/>
    </source>
</evidence>
<dbReference type="InterPro" id="IPR009057">
    <property type="entry name" value="Homeodomain-like_sf"/>
</dbReference>
<dbReference type="InterPro" id="IPR003313">
    <property type="entry name" value="AraC-bd"/>
</dbReference>
<dbReference type="SMART" id="SM00342">
    <property type="entry name" value="HTH_ARAC"/>
    <property type="match status" value="1"/>
</dbReference>
<accession>A0A9D2NDK9</accession>
<sequence>MTAIRTSFMSGEDERQYMIREDYEIYEKYGAPTGATALHYHDFYELIYILDGEFSSLVDNVTYFLKKGDFLLIGRNVLHKYHFIEGKHARSRRIVLWITRQMLERLSGGEQDLSLCMERGKGAVYHFPPHYEGILRDLLVRAAMTDVPDLEGMRGKRLYDRAQLTLFFLYLNELCEKEAFSSGEKTRVHHELVDRVNDYIEGHMQEAISLDELAEQAHMSKYHFLRRFKELTGTTVHVYLNNKRLIRCCELLQEGEAVGTVWGRCGFADYSSFLRNFRKEYGMSPTSYKTYLGKRESAISEG</sequence>
<dbReference type="PROSITE" id="PS01124">
    <property type="entry name" value="HTH_ARAC_FAMILY_2"/>
    <property type="match status" value="1"/>
</dbReference>
<dbReference type="EMBL" id="DWWS01000011">
    <property type="protein sequence ID" value="HJC22407.1"/>
    <property type="molecule type" value="Genomic_DNA"/>
</dbReference>
<dbReference type="InterPro" id="IPR011051">
    <property type="entry name" value="RmlC_Cupin_sf"/>
</dbReference>
<dbReference type="PANTHER" id="PTHR43280">
    <property type="entry name" value="ARAC-FAMILY TRANSCRIPTIONAL REGULATOR"/>
    <property type="match status" value="1"/>
</dbReference>
<dbReference type="Proteomes" id="UP000823891">
    <property type="component" value="Unassembled WGS sequence"/>
</dbReference>
<dbReference type="Gene3D" id="1.10.10.60">
    <property type="entry name" value="Homeodomain-like"/>
    <property type="match status" value="2"/>
</dbReference>
<dbReference type="GO" id="GO:0003700">
    <property type="term" value="F:DNA-binding transcription factor activity"/>
    <property type="evidence" value="ECO:0007669"/>
    <property type="project" value="InterPro"/>
</dbReference>
<organism evidence="5 6">
    <name type="scientific">Candidatus Eisenbergiella merdavium</name>
    <dbReference type="NCBI Taxonomy" id="2838551"/>
    <lineage>
        <taxon>Bacteria</taxon>
        <taxon>Bacillati</taxon>
        <taxon>Bacillota</taxon>
        <taxon>Clostridia</taxon>
        <taxon>Lachnospirales</taxon>
        <taxon>Lachnospiraceae</taxon>
        <taxon>Eisenbergiella</taxon>
    </lineage>
</organism>
<reference evidence="5" key="2">
    <citation type="submission" date="2021-04" db="EMBL/GenBank/DDBJ databases">
        <authorList>
            <person name="Gilroy R."/>
        </authorList>
    </citation>
    <scope>NUCLEOTIDE SEQUENCE</scope>
    <source>
        <strain evidence="5">USAMLcec2-132</strain>
    </source>
</reference>
<dbReference type="InterPro" id="IPR014710">
    <property type="entry name" value="RmlC-like_jellyroll"/>
</dbReference>
<dbReference type="InterPro" id="IPR018060">
    <property type="entry name" value="HTH_AraC"/>
</dbReference>
<evidence type="ECO:0000313" key="5">
    <source>
        <dbReference type="EMBL" id="HJC22407.1"/>
    </source>
</evidence>
<feature type="domain" description="HTH araC/xylS-type" evidence="4">
    <location>
        <begin position="194"/>
        <end position="291"/>
    </location>
</feature>
<name>A0A9D2NDK9_9FIRM</name>
<keyword evidence="1" id="KW-0805">Transcription regulation</keyword>
<evidence type="ECO:0000259" key="4">
    <source>
        <dbReference type="PROSITE" id="PS01124"/>
    </source>
</evidence>
<keyword evidence="3" id="KW-0804">Transcription</keyword>
<comment type="caution">
    <text evidence="5">The sequence shown here is derived from an EMBL/GenBank/DDBJ whole genome shotgun (WGS) entry which is preliminary data.</text>
</comment>
<dbReference type="Gene3D" id="2.60.120.10">
    <property type="entry name" value="Jelly Rolls"/>
    <property type="match status" value="1"/>
</dbReference>
<evidence type="ECO:0000256" key="1">
    <source>
        <dbReference type="ARBA" id="ARBA00023015"/>
    </source>
</evidence>
<reference evidence="5" key="1">
    <citation type="journal article" date="2021" name="PeerJ">
        <title>Extensive microbial diversity within the chicken gut microbiome revealed by metagenomics and culture.</title>
        <authorList>
            <person name="Gilroy R."/>
            <person name="Ravi A."/>
            <person name="Getino M."/>
            <person name="Pursley I."/>
            <person name="Horton D.L."/>
            <person name="Alikhan N.F."/>
            <person name="Baker D."/>
            <person name="Gharbi K."/>
            <person name="Hall N."/>
            <person name="Watson M."/>
            <person name="Adriaenssens E.M."/>
            <person name="Foster-Nyarko E."/>
            <person name="Jarju S."/>
            <person name="Secka A."/>
            <person name="Antonio M."/>
            <person name="Oren A."/>
            <person name="Chaudhuri R.R."/>
            <person name="La Ragione R."/>
            <person name="Hildebrand F."/>
            <person name="Pallen M.J."/>
        </authorList>
    </citation>
    <scope>NUCLEOTIDE SEQUENCE</scope>
    <source>
        <strain evidence="5">USAMLcec2-132</strain>
    </source>
</reference>
<dbReference type="GO" id="GO:0043565">
    <property type="term" value="F:sequence-specific DNA binding"/>
    <property type="evidence" value="ECO:0007669"/>
    <property type="project" value="InterPro"/>
</dbReference>
<dbReference type="Pfam" id="PF12833">
    <property type="entry name" value="HTH_18"/>
    <property type="match status" value="1"/>
</dbReference>
<proteinExistence type="predicted"/>
<dbReference type="SUPFAM" id="SSF51182">
    <property type="entry name" value="RmlC-like cupins"/>
    <property type="match status" value="1"/>
</dbReference>
<dbReference type="SUPFAM" id="SSF46689">
    <property type="entry name" value="Homeodomain-like"/>
    <property type="match status" value="2"/>
</dbReference>
<evidence type="ECO:0000256" key="3">
    <source>
        <dbReference type="ARBA" id="ARBA00023163"/>
    </source>
</evidence>
<gene>
    <name evidence="5" type="ORF">H9761_01725</name>
</gene>
<dbReference type="Pfam" id="PF02311">
    <property type="entry name" value="AraC_binding"/>
    <property type="match status" value="1"/>
</dbReference>
<dbReference type="PANTHER" id="PTHR43280:SF34">
    <property type="entry name" value="ARAC-FAMILY TRANSCRIPTIONAL REGULATOR"/>
    <property type="match status" value="1"/>
</dbReference>
<protein>
    <submittedName>
        <fullName evidence="5">AraC family transcriptional regulator</fullName>
    </submittedName>
</protein>
<keyword evidence="2" id="KW-0238">DNA-binding</keyword>